<accession>A0A7C3PQ23</accession>
<feature type="transmembrane region" description="Helical" evidence="3">
    <location>
        <begin position="464"/>
        <end position="484"/>
    </location>
</feature>
<feature type="transmembrane region" description="Helical" evidence="3">
    <location>
        <begin position="766"/>
        <end position="786"/>
    </location>
</feature>
<feature type="transmembrane region" description="Helical" evidence="3">
    <location>
        <begin position="275"/>
        <end position="292"/>
    </location>
</feature>
<dbReference type="Gene3D" id="3.30.70.1440">
    <property type="entry name" value="Multidrug efflux transporter AcrB pore domain"/>
    <property type="match status" value="1"/>
</dbReference>
<feature type="transmembrane region" description="Helical" evidence="3">
    <location>
        <begin position="298"/>
        <end position="322"/>
    </location>
</feature>
<dbReference type="GO" id="GO:0042910">
    <property type="term" value="F:xenobiotic transmembrane transporter activity"/>
    <property type="evidence" value="ECO:0007669"/>
    <property type="project" value="TreeGrafter"/>
</dbReference>
<protein>
    <submittedName>
        <fullName evidence="4">Efflux RND transporter permease subunit</fullName>
    </submittedName>
</protein>
<feature type="transmembrane region" description="Helical" evidence="3">
    <location>
        <begin position="869"/>
        <end position="895"/>
    </location>
</feature>
<feature type="transmembrane region" description="Helical" evidence="3">
    <location>
        <begin position="792"/>
        <end position="816"/>
    </location>
</feature>
<dbReference type="Gene3D" id="3.30.70.1320">
    <property type="entry name" value="Multidrug efflux transporter AcrB pore domain like"/>
    <property type="match status" value="2"/>
</dbReference>
<dbReference type="GO" id="GO:0005886">
    <property type="term" value="C:plasma membrane"/>
    <property type="evidence" value="ECO:0007669"/>
    <property type="project" value="TreeGrafter"/>
</dbReference>
<evidence type="ECO:0000256" key="2">
    <source>
        <dbReference type="SAM" id="MobiDB-lite"/>
    </source>
</evidence>
<feature type="region of interest" description="Disordered" evidence="2">
    <location>
        <begin position="519"/>
        <end position="543"/>
    </location>
</feature>
<feature type="coiled-coil region" evidence="1">
    <location>
        <begin position="229"/>
        <end position="256"/>
    </location>
</feature>
<reference evidence="4" key="1">
    <citation type="journal article" date="2020" name="mSystems">
        <title>Genome- and Community-Level Interaction Insights into Carbon Utilization and Element Cycling Functions of Hydrothermarchaeota in Hydrothermal Sediment.</title>
        <authorList>
            <person name="Zhou Z."/>
            <person name="Liu Y."/>
            <person name="Xu W."/>
            <person name="Pan J."/>
            <person name="Luo Z.H."/>
            <person name="Li M."/>
        </authorList>
    </citation>
    <scope>NUCLEOTIDE SEQUENCE [LARGE SCALE GENOMIC DNA]</scope>
    <source>
        <strain evidence="4">SpSt-418</strain>
    </source>
</reference>
<dbReference type="AlphaFoldDB" id="A0A7C3PQ23"/>
<keyword evidence="3" id="KW-1133">Transmembrane helix</keyword>
<feature type="transmembrane region" description="Helical" evidence="3">
    <location>
        <begin position="20"/>
        <end position="42"/>
    </location>
</feature>
<organism evidence="4">
    <name type="scientific">Oscillatoriales cyanobacterium SpSt-418</name>
    <dbReference type="NCBI Taxonomy" id="2282169"/>
    <lineage>
        <taxon>Bacteria</taxon>
        <taxon>Bacillati</taxon>
        <taxon>Cyanobacteriota</taxon>
        <taxon>Cyanophyceae</taxon>
        <taxon>Oscillatoriophycideae</taxon>
        <taxon>Oscillatoriales</taxon>
    </lineage>
</organism>
<dbReference type="PANTHER" id="PTHR32063">
    <property type="match status" value="1"/>
</dbReference>
<gene>
    <name evidence="4" type="ORF">ENR64_15535</name>
</gene>
<dbReference type="Gene3D" id="1.20.1640.10">
    <property type="entry name" value="Multidrug efflux transporter AcrB transmembrane domain"/>
    <property type="match status" value="4"/>
</dbReference>
<feature type="transmembrane region" description="Helical" evidence="3">
    <location>
        <begin position="740"/>
        <end position="759"/>
    </location>
</feature>
<feature type="transmembrane region" description="Helical" evidence="3">
    <location>
        <begin position="401"/>
        <end position="428"/>
    </location>
</feature>
<dbReference type="SUPFAM" id="SSF82693">
    <property type="entry name" value="Multidrug efflux transporter AcrB pore domain, PN1, PN2, PC1 and PC2 subdomains"/>
    <property type="match status" value="3"/>
</dbReference>
<evidence type="ECO:0000256" key="3">
    <source>
        <dbReference type="SAM" id="Phobius"/>
    </source>
</evidence>
<keyword evidence="3" id="KW-0472">Membrane</keyword>
<feature type="transmembrane region" description="Helical" evidence="3">
    <location>
        <begin position="369"/>
        <end position="389"/>
    </location>
</feature>
<dbReference type="SUPFAM" id="SSF82866">
    <property type="entry name" value="Multidrug efflux transporter AcrB transmembrane domain"/>
    <property type="match status" value="2"/>
</dbReference>
<evidence type="ECO:0000256" key="1">
    <source>
        <dbReference type="SAM" id="Coils"/>
    </source>
</evidence>
<keyword evidence="3" id="KW-0812">Transmembrane</keyword>
<keyword evidence="1" id="KW-0175">Coiled coil</keyword>
<comment type="caution">
    <text evidence="4">The sequence shown here is derived from an EMBL/GenBank/DDBJ whole genome shotgun (WGS) entry which is preliminary data.</text>
</comment>
<feature type="compositionally biased region" description="Low complexity" evidence="2">
    <location>
        <begin position="519"/>
        <end position="529"/>
    </location>
</feature>
<evidence type="ECO:0000313" key="4">
    <source>
        <dbReference type="EMBL" id="HFM99137.1"/>
    </source>
</evidence>
<feature type="transmembrane region" description="Helical" evidence="3">
    <location>
        <begin position="841"/>
        <end position="863"/>
    </location>
</feature>
<dbReference type="InterPro" id="IPR001036">
    <property type="entry name" value="Acrflvin-R"/>
</dbReference>
<dbReference type="Gene3D" id="3.30.70.1430">
    <property type="entry name" value="Multidrug efflux transporter AcrB pore domain"/>
    <property type="match status" value="1"/>
</dbReference>
<dbReference type="Pfam" id="PF00873">
    <property type="entry name" value="ACR_tran"/>
    <property type="match status" value="4"/>
</dbReference>
<dbReference type="EMBL" id="DSRU01000227">
    <property type="protein sequence ID" value="HFM99137.1"/>
    <property type="molecule type" value="Genomic_DNA"/>
</dbReference>
<proteinExistence type="predicted"/>
<sequence>MEPSRPKPSMRERLNISRLAIQFPRFTIATWIAISIAGLLALSSLKFALFPDITFPVVVVTASTPLKTAVDTEKQVTIPLEQALNGLEPVTGVSSTTYPGQSVINARFEVGTNLETAVEQVEASLKPLKLPTNTTTKIVPVNLNEAAVVSYAVESKNLLLPQITPTVRQEVIPEIAEVPGVYKVNLLGDNEAIDLTKLKNPREAIAQAGSAVRFDGKDALAIQVVKQGSANTLEVVRQVEKKVEELRTRFPDLQMTQAVTQATYIEAATNETVKALIEAIAIAVIVIFPFLWNWKATAISALAIPTCLLATFIVMAFSGFNLETITLLALGMIVGSLVDDAIVDVENIMRHLDQGEPPKQAVTTATDEIGLTVIATSLTVVAVFLPVGLMGGVLGQFFKPFGITISAAMIASMLVARTLSPVLSVYWLRANNRATTQQPPTQNWMDRLNQAYYNLLNWSLNHRWLVIGLSLLTFAAGLALIPLIPKGFIPKLDRGEFNVTYVAPAPQIPREFLAAQAAAQQGGARQVQGEPPNPGDRLSAPPIPPFNPLSSALKAAQDIDNYLLDQPDVANVFTVIGARQGEPNRGISYVQLKQDRSATTAAIQDRIRAGMPAIAGVTTSVEDIQFVDTGGEKPVQVKIAGEDLQQLNKAANAIATRLKTIPGLVDVAASVPSQAGATVTEIQRDDGERIATISANLGQGLTIGEASDRATAEAQAVLPAGVSLKLGGDSARVNDILRSFGSTLALSVVCIFLVLLALFRNWIDTLVIFLSLPLSIVGAMVGLLIARSDFGMISLLGIIFLLGLTSKNAILIVDYIKQMRQQTPTRRAAILEAVPTRLRPILMTTFSTIFGMLPLALALGAGAELRAPMAISIMGGLVTSSLLSLLVVPVLYDLLDDWQTRWRNRKAKA</sequence>
<dbReference type="PANTHER" id="PTHR32063:SF0">
    <property type="entry name" value="SWARMING MOTILITY PROTEIN SWRC"/>
    <property type="match status" value="1"/>
</dbReference>
<name>A0A7C3PQ23_9CYAN</name>